<evidence type="ECO:0000313" key="1">
    <source>
        <dbReference type="EMBL" id="PRY40545.1"/>
    </source>
</evidence>
<dbReference type="Proteomes" id="UP000239494">
    <property type="component" value="Unassembled WGS sequence"/>
</dbReference>
<name>A0A2T0T4D1_9PSEU</name>
<organism evidence="1 2">
    <name type="scientific">Umezawaea tangerina</name>
    <dbReference type="NCBI Taxonomy" id="84725"/>
    <lineage>
        <taxon>Bacteria</taxon>
        <taxon>Bacillati</taxon>
        <taxon>Actinomycetota</taxon>
        <taxon>Actinomycetes</taxon>
        <taxon>Pseudonocardiales</taxon>
        <taxon>Pseudonocardiaceae</taxon>
        <taxon>Umezawaea</taxon>
    </lineage>
</organism>
<dbReference type="EMBL" id="PVTF01000006">
    <property type="protein sequence ID" value="PRY40545.1"/>
    <property type="molecule type" value="Genomic_DNA"/>
</dbReference>
<keyword evidence="2" id="KW-1185">Reference proteome</keyword>
<sequence length="179" mass="19714">MWPLPPLRVFGADGAGEIGVGGEQRVAENLADHGLSLAWPHRQVRGLVGLHRVHALWVVQSFDNKISRFRLSGDLRSGTLEKEITSPAYGIPATAARFSHLLAAVNAHSDTRPTPQDPVLAENYVRAGQAAWWYSLRMPPSRCRRRTSKSVIWAWSVIGGGSGCSGRALAMPWWGRWVL</sequence>
<comment type="caution">
    <text evidence="1">The sequence shown here is derived from an EMBL/GenBank/DDBJ whole genome shotgun (WGS) entry which is preliminary data.</text>
</comment>
<proteinExistence type="predicted"/>
<accession>A0A2T0T4D1</accession>
<reference evidence="1 2" key="1">
    <citation type="submission" date="2018-03" db="EMBL/GenBank/DDBJ databases">
        <title>Genomic Encyclopedia of Archaeal and Bacterial Type Strains, Phase II (KMG-II): from individual species to whole genera.</title>
        <authorList>
            <person name="Goeker M."/>
        </authorList>
    </citation>
    <scope>NUCLEOTIDE SEQUENCE [LARGE SCALE GENOMIC DNA]</scope>
    <source>
        <strain evidence="1 2">DSM 44720</strain>
    </source>
</reference>
<evidence type="ECO:0000313" key="2">
    <source>
        <dbReference type="Proteomes" id="UP000239494"/>
    </source>
</evidence>
<gene>
    <name evidence="1" type="ORF">CLV43_106282</name>
</gene>
<protein>
    <submittedName>
        <fullName evidence="1">Uncharacterized protein</fullName>
    </submittedName>
</protein>
<dbReference type="AlphaFoldDB" id="A0A2T0T4D1"/>